<comment type="caution">
    <text evidence="4">The sequence shown here is derived from an EMBL/GenBank/DDBJ whole genome shotgun (WGS) entry which is preliminary data.</text>
</comment>
<evidence type="ECO:0000256" key="1">
    <source>
        <dbReference type="SAM" id="MobiDB-lite"/>
    </source>
</evidence>
<dbReference type="Proteomes" id="UP000241394">
    <property type="component" value="Chromosome LG27"/>
</dbReference>
<dbReference type="EMBL" id="NKQK01000027">
    <property type="protein sequence ID" value="PSR87826.1"/>
    <property type="molecule type" value="Genomic_DNA"/>
</dbReference>
<feature type="region of interest" description="Disordered" evidence="1">
    <location>
        <begin position="404"/>
        <end position="423"/>
    </location>
</feature>
<keyword evidence="5" id="KW-1185">Reference proteome</keyword>
<dbReference type="OrthoDB" id="1928505at2759"/>
<evidence type="ECO:0000259" key="3">
    <source>
        <dbReference type="Pfam" id="PF14383"/>
    </source>
</evidence>
<protein>
    <submittedName>
        <fullName evidence="4">Futsch light chain LC(F) like</fullName>
    </submittedName>
</protein>
<dbReference type="PANTHER" id="PTHR21726:SF61">
    <property type="entry name" value="DNAA INITIATOR-ASSOCIATING PROTEIN"/>
    <property type="match status" value="1"/>
</dbReference>
<feature type="compositionally biased region" description="Basic and acidic residues" evidence="1">
    <location>
        <begin position="462"/>
        <end position="479"/>
    </location>
</feature>
<dbReference type="Pfam" id="PF14383">
    <property type="entry name" value="VARLMGL"/>
    <property type="match status" value="1"/>
</dbReference>
<accession>A0A2R6PA10</accession>
<evidence type="ECO:0000259" key="2">
    <source>
        <dbReference type="Pfam" id="PF14309"/>
    </source>
</evidence>
<reference evidence="4 5" key="1">
    <citation type="submission" date="2017-07" db="EMBL/GenBank/DDBJ databases">
        <title>An improved, manually edited Actinidia chinensis var. chinensis (kiwifruit) genome highlights the challenges associated with draft genomes and gene prediction in plants.</title>
        <authorList>
            <person name="Pilkington S."/>
            <person name="Crowhurst R."/>
            <person name="Hilario E."/>
            <person name="Nardozza S."/>
            <person name="Fraser L."/>
            <person name="Peng Y."/>
            <person name="Gunaseelan K."/>
            <person name="Simpson R."/>
            <person name="Tahir J."/>
            <person name="Deroles S."/>
            <person name="Templeton K."/>
            <person name="Luo Z."/>
            <person name="Davy M."/>
            <person name="Cheng C."/>
            <person name="Mcneilage M."/>
            <person name="Scaglione D."/>
            <person name="Liu Y."/>
            <person name="Zhang Q."/>
            <person name="Datson P."/>
            <person name="De Silva N."/>
            <person name="Gardiner S."/>
            <person name="Bassett H."/>
            <person name="Chagne D."/>
            <person name="Mccallum J."/>
            <person name="Dzierzon H."/>
            <person name="Deng C."/>
            <person name="Wang Y.-Y."/>
            <person name="Barron N."/>
            <person name="Manako K."/>
            <person name="Bowen J."/>
            <person name="Foster T."/>
            <person name="Erridge Z."/>
            <person name="Tiffin H."/>
            <person name="Waite C."/>
            <person name="Davies K."/>
            <person name="Grierson E."/>
            <person name="Laing W."/>
            <person name="Kirk R."/>
            <person name="Chen X."/>
            <person name="Wood M."/>
            <person name="Montefiori M."/>
            <person name="Brummell D."/>
            <person name="Schwinn K."/>
            <person name="Catanach A."/>
            <person name="Fullerton C."/>
            <person name="Li D."/>
            <person name="Meiyalaghan S."/>
            <person name="Nieuwenhuizen N."/>
            <person name="Read N."/>
            <person name="Prakash R."/>
            <person name="Hunter D."/>
            <person name="Zhang H."/>
            <person name="Mckenzie M."/>
            <person name="Knabel M."/>
            <person name="Harris A."/>
            <person name="Allan A."/>
            <person name="Chen A."/>
            <person name="Janssen B."/>
            <person name="Plunkett B."/>
            <person name="Dwamena C."/>
            <person name="Voogd C."/>
            <person name="Leif D."/>
            <person name="Lafferty D."/>
            <person name="Souleyre E."/>
            <person name="Varkonyi-Gasic E."/>
            <person name="Gambi F."/>
            <person name="Hanley J."/>
            <person name="Yao J.-L."/>
            <person name="Cheung J."/>
            <person name="David K."/>
            <person name="Warren B."/>
            <person name="Marsh K."/>
            <person name="Snowden K."/>
            <person name="Lin-Wang K."/>
            <person name="Brian L."/>
            <person name="Martinez-Sanchez M."/>
            <person name="Wang M."/>
            <person name="Ileperuma N."/>
            <person name="Macnee N."/>
            <person name="Campin R."/>
            <person name="Mcatee P."/>
            <person name="Drummond R."/>
            <person name="Espley R."/>
            <person name="Ireland H."/>
            <person name="Wu R."/>
            <person name="Atkinson R."/>
            <person name="Karunairetnam S."/>
            <person name="Bulley S."/>
            <person name="Chunkath S."/>
            <person name="Hanley Z."/>
            <person name="Storey R."/>
            <person name="Thrimawithana A."/>
            <person name="Thomson S."/>
            <person name="David C."/>
            <person name="Testolin R."/>
        </authorList>
    </citation>
    <scope>NUCLEOTIDE SEQUENCE [LARGE SCALE GENOMIC DNA]</scope>
    <source>
        <strain evidence="5">cv. Red5</strain>
        <tissue evidence="4">Young leaf</tissue>
    </source>
</reference>
<dbReference type="STRING" id="1590841.A0A2R6PA10"/>
<feature type="region of interest" description="Disordered" evidence="1">
    <location>
        <begin position="327"/>
        <end position="363"/>
    </location>
</feature>
<evidence type="ECO:0000313" key="4">
    <source>
        <dbReference type="EMBL" id="PSR87826.1"/>
    </source>
</evidence>
<dbReference type="OMA" id="SATCMNN"/>
<name>A0A2R6PA10_ACTCC</name>
<evidence type="ECO:0000313" key="5">
    <source>
        <dbReference type="Proteomes" id="UP000241394"/>
    </source>
</evidence>
<dbReference type="PANTHER" id="PTHR21726">
    <property type="entry name" value="PHOSPHATIDYLINOSITOL N-ACETYLGLUCOSAMINYLTRANSFERASE SUBUNIT P DOWN SYNDROME CRITICAL REGION PROTEIN 5 -RELATED"/>
    <property type="match status" value="1"/>
</dbReference>
<feature type="compositionally biased region" description="Basic and acidic residues" evidence="1">
    <location>
        <begin position="337"/>
        <end position="348"/>
    </location>
</feature>
<dbReference type="AlphaFoldDB" id="A0A2R6PA10"/>
<organism evidence="4 5">
    <name type="scientific">Actinidia chinensis var. chinensis</name>
    <name type="common">Chinese soft-hair kiwi</name>
    <dbReference type="NCBI Taxonomy" id="1590841"/>
    <lineage>
        <taxon>Eukaryota</taxon>
        <taxon>Viridiplantae</taxon>
        <taxon>Streptophyta</taxon>
        <taxon>Embryophyta</taxon>
        <taxon>Tracheophyta</taxon>
        <taxon>Spermatophyta</taxon>
        <taxon>Magnoliopsida</taxon>
        <taxon>eudicotyledons</taxon>
        <taxon>Gunneridae</taxon>
        <taxon>Pentapetalae</taxon>
        <taxon>asterids</taxon>
        <taxon>Ericales</taxon>
        <taxon>Actinidiaceae</taxon>
        <taxon>Actinidia</taxon>
    </lineage>
</organism>
<reference evidence="5" key="2">
    <citation type="journal article" date="2018" name="BMC Genomics">
        <title>A manually annotated Actinidia chinensis var. chinensis (kiwifruit) genome highlights the challenges associated with draft genomes and gene prediction in plants.</title>
        <authorList>
            <person name="Pilkington S.M."/>
            <person name="Crowhurst R."/>
            <person name="Hilario E."/>
            <person name="Nardozza S."/>
            <person name="Fraser L."/>
            <person name="Peng Y."/>
            <person name="Gunaseelan K."/>
            <person name="Simpson R."/>
            <person name="Tahir J."/>
            <person name="Deroles S.C."/>
            <person name="Templeton K."/>
            <person name="Luo Z."/>
            <person name="Davy M."/>
            <person name="Cheng C."/>
            <person name="McNeilage M."/>
            <person name="Scaglione D."/>
            <person name="Liu Y."/>
            <person name="Zhang Q."/>
            <person name="Datson P."/>
            <person name="De Silva N."/>
            <person name="Gardiner S.E."/>
            <person name="Bassett H."/>
            <person name="Chagne D."/>
            <person name="McCallum J."/>
            <person name="Dzierzon H."/>
            <person name="Deng C."/>
            <person name="Wang Y.Y."/>
            <person name="Barron L."/>
            <person name="Manako K."/>
            <person name="Bowen J."/>
            <person name="Foster T.M."/>
            <person name="Erridge Z.A."/>
            <person name="Tiffin H."/>
            <person name="Waite C.N."/>
            <person name="Davies K.M."/>
            <person name="Grierson E.P."/>
            <person name="Laing W.A."/>
            <person name="Kirk R."/>
            <person name="Chen X."/>
            <person name="Wood M."/>
            <person name="Montefiori M."/>
            <person name="Brummell D.A."/>
            <person name="Schwinn K.E."/>
            <person name="Catanach A."/>
            <person name="Fullerton C."/>
            <person name="Li D."/>
            <person name="Meiyalaghan S."/>
            <person name="Nieuwenhuizen N."/>
            <person name="Read N."/>
            <person name="Prakash R."/>
            <person name="Hunter D."/>
            <person name="Zhang H."/>
            <person name="McKenzie M."/>
            <person name="Knabel M."/>
            <person name="Harris A."/>
            <person name="Allan A.C."/>
            <person name="Gleave A."/>
            <person name="Chen A."/>
            <person name="Janssen B.J."/>
            <person name="Plunkett B."/>
            <person name="Ampomah-Dwamena C."/>
            <person name="Voogd C."/>
            <person name="Leif D."/>
            <person name="Lafferty D."/>
            <person name="Souleyre E.J.F."/>
            <person name="Varkonyi-Gasic E."/>
            <person name="Gambi F."/>
            <person name="Hanley J."/>
            <person name="Yao J.L."/>
            <person name="Cheung J."/>
            <person name="David K.M."/>
            <person name="Warren B."/>
            <person name="Marsh K."/>
            <person name="Snowden K.C."/>
            <person name="Lin-Wang K."/>
            <person name="Brian L."/>
            <person name="Martinez-Sanchez M."/>
            <person name="Wang M."/>
            <person name="Ileperuma N."/>
            <person name="Macnee N."/>
            <person name="Campin R."/>
            <person name="McAtee P."/>
            <person name="Drummond R.S.M."/>
            <person name="Espley R.V."/>
            <person name="Ireland H.S."/>
            <person name="Wu R."/>
            <person name="Atkinson R.G."/>
            <person name="Karunairetnam S."/>
            <person name="Bulley S."/>
            <person name="Chunkath S."/>
            <person name="Hanley Z."/>
            <person name="Storey R."/>
            <person name="Thrimawithana A.H."/>
            <person name="Thomson S."/>
            <person name="David C."/>
            <person name="Testolin R."/>
            <person name="Huang H."/>
            <person name="Hellens R.P."/>
            <person name="Schaffer R.J."/>
        </authorList>
    </citation>
    <scope>NUCLEOTIDE SEQUENCE [LARGE SCALE GENOMIC DNA]</scope>
    <source>
        <strain evidence="5">cv. Red5</strain>
    </source>
</reference>
<dbReference type="InterPro" id="IPR032795">
    <property type="entry name" value="DUF3741-assoc"/>
</dbReference>
<proteinExistence type="predicted"/>
<dbReference type="InterPro" id="IPR025486">
    <property type="entry name" value="DUF4378"/>
</dbReference>
<dbReference type="InParanoid" id="A0A2R6PA10"/>
<dbReference type="FunCoup" id="A0A2R6PA10">
    <property type="interactions" value="653"/>
</dbReference>
<feature type="region of interest" description="Disordered" evidence="1">
    <location>
        <begin position="451"/>
        <end position="495"/>
    </location>
</feature>
<sequence length="970" mass="107264">MSETSAKTASSLAITEKQPHKPGGCVGIFFQLFDWNRRFAKKKLFPKKLLPPARAKEASRKFAGDEKLPKLRLIASENSGGFPNVLKNGGCDNGRNEKSGMRSPSLVARLMGLESMPAEKQDKVKKASLYETGSDKGSKSIGACGEFYEEGPNLEKASGKHELRPQKLQKTGTLDRQLLSRFGAEALQFKSVLSQSRKQRTKLVSPVKSPRNGRNASRLIDVAARILEPGLHARNRAKCALAYSGTTHHIPKDEIKMEVTMAQSSGLSKNSDYYVTTSGSLKGQSCKNCGGLVDVANSCPNQEQQPLPYTSSVSNYVNSSLQGFERGVPRPAISSLEQEKERVSERSQDQPLPATTEERNNLRTRAEAITKRKPLNREDQIQWYWTSQECKPQKDIRSSIAFKHKTHRQNQISPSRDRVPPRSLHANRVSSAANAINETKDYVAMNHSLSRATRSRMPSKVDNCKYDGERKSSNKRDDSLSPVRKRRSINVNQQAEKSGFVSSTFAKPRNVRCDTVAGIGMGLNGRSMNRTCRSTKARLGESNRTSSNEDGDVISFTFSSPIKQKTESGFAHSNTPEISILDKNDRKMSPEESFPLSGDALGVLLEQKLKELTCQEEDELATGGTQPKRTTAMILQELISALAADRPVSHDDVALGSKKENVSRHRDHLLNQKLTFQAKDKTGGVLRCYLPEGDHLSPGSVLDASFSNDSCLSSSVDDNSAPNLFPNSGNCSYHGVQNSVPDVELLDSATSLSKERNGLQLVTNLLRHISEALYSIGLLETELKGSELVHAEDVILNTELIFSNAALQNSNGSRDFSVCQFLIFELETLASALWSEFGELLNAEDTNDGNQLKRFLFDCVIEYLDSRYGLYSNSGFKAWTRMPLCMTSDTLTGGVVVEVKRWTRLAGKIPDQIIERDMSHSLGKWTDFEIEAYEAGAEIGRELLQILVDEIVIDLYEGEPGSSNPYDTVL</sequence>
<gene>
    <name evidence="4" type="ORF">CEY00_Acc30855</name>
</gene>
<feature type="domain" description="DUF3741" evidence="3">
    <location>
        <begin position="97"/>
        <end position="120"/>
    </location>
</feature>
<dbReference type="Pfam" id="PF14309">
    <property type="entry name" value="DUF4378"/>
    <property type="match status" value="1"/>
</dbReference>
<feature type="domain" description="DUF4378" evidence="2">
    <location>
        <begin position="791"/>
        <end position="950"/>
    </location>
</feature>
<dbReference type="Gramene" id="PSR87826">
    <property type="protein sequence ID" value="PSR87826"/>
    <property type="gene ID" value="CEY00_Acc30855"/>
</dbReference>